<evidence type="ECO:0000313" key="2">
    <source>
        <dbReference type="EMBL" id="VDN92698.1"/>
    </source>
</evidence>
<keyword evidence="1" id="KW-0175">Coiled coil</keyword>
<gene>
    <name evidence="2" type="ORF">BPAG_LOCUS11512</name>
</gene>
<keyword evidence="3" id="KW-1185">Reference proteome</keyword>
<dbReference type="PANTHER" id="PTHR31551">
    <property type="entry name" value="PRE-MRNA-SPLICING FACTOR CWF18"/>
    <property type="match status" value="1"/>
</dbReference>
<feature type="coiled-coil region" evidence="1">
    <location>
        <begin position="164"/>
        <end position="191"/>
    </location>
</feature>
<dbReference type="WBParaSite" id="BPAG_0001155001-mRNA-1">
    <property type="protein sequence ID" value="BPAG_0001155001-mRNA-1"/>
    <property type="gene ID" value="BPAG_0001155001"/>
</dbReference>
<dbReference type="InterPro" id="IPR013169">
    <property type="entry name" value="mRNA_splic_Cwf18-like"/>
</dbReference>
<dbReference type="EMBL" id="UZAD01013234">
    <property type="protein sequence ID" value="VDN92698.1"/>
    <property type="molecule type" value="Genomic_DNA"/>
</dbReference>
<dbReference type="STRING" id="6280.A0A0N4TS86"/>
<evidence type="ECO:0000256" key="1">
    <source>
        <dbReference type="SAM" id="Coils"/>
    </source>
</evidence>
<accession>A0A0N4TS86</accession>
<organism evidence="4">
    <name type="scientific">Brugia pahangi</name>
    <name type="common">Filarial nematode worm</name>
    <dbReference type="NCBI Taxonomy" id="6280"/>
    <lineage>
        <taxon>Eukaryota</taxon>
        <taxon>Metazoa</taxon>
        <taxon>Ecdysozoa</taxon>
        <taxon>Nematoda</taxon>
        <taxon>Chromadorea</taxon>
        <taxon>Rhabditida</taxon>
        <taxon>Spirurina</taxon>
        <taxon>Spiruromorpha</taxon>
        <taxon>Filarioidea</taxon>
        <taxon>Onchocercidae</taxon>
        <taxon>Brugia</taxon>
    </lineage>
</organism>
<protein>
    <submittedName>
        <fullName evidence="4">Coiled-coil domain-containing protein 12</fullName>
    </submittedName>
</protein>
<dbReference type="GO" id="GO:0071014">
    <property type="term" value="C:post-mRNA release spliceosomal complex"/>
    <property type="evidence" value="ECO:0007669"/>
    <property type="project" value="TreeGrafter"/>
</dbReference>
<dbReference type="Proteomes" id="UP000278627">
    <property type="component" value="Unassembled WGS sequence"/>
</dbReference>
<dbReference type="AlphaFoldDB" id="A0A0N4TS86"/>
<evidence type="ECO:0000313" key="3">
    <source>
        <dbReference type="Proteomes" id="UP000278627"/>
    </source>
</evidence>
<reference evidence="2 3" key="2">
    <citation type="submission" date="2018-11" db="EMBL/GenBank/DDBJ databases">
        <authorList>
            <consortium name="Pathogen Informatics"/>
        </authorList>
    </citation>
    <scope>NUCLEOTIDE SEQUENCE [LARGE SCALE GENOMIC DNA]</scope>
</reference>
<sequence>MVDGIVEEQEIDDIDIVETSISLEKEANERKRRLREMRERMQQGGKFSAFSRTLKTMQAICVRFIDVQIIHVRIIDNNGDYDQLYFFCEISGDGSESGPSDKSLKLTFRSYEPQSNLGDKRDDVDLFAVEKEIADQLADTQDTRAVEQIDITTLAPRKIDWDLKRDIAEKLEKLERRTERAMAQLIRERLKAGKTELVDAVNSGAYSELQPDD</sequence>
<dbReference type="PANTHER" id="PTHR31551:SF1">
    <property type="entry name" value="COILED-COIL DOMAIN-CONTAINING PROTEIN 12"/>
    <property type="match status" value="1"/>
</dbReference>
<name>A0A0N4TS86_BRUPA</name>
<evidence type="ECO:0000313" key="4">
    <source>
        <dbReference type="WBParaSite" id="BPAG_0001155001-mRNA-1"/>
    </source>
</evidence>
<dbReference type="GO" id="GO:0005684">
    <property type="term" value="C:U2-type spliceosomal complex"/>
    <property type="evidence" value="ECO:0007669"/>
    <property type="project" value="TreeGrafter"/>
</dbReference>
<proteinExistence type="predicted"/>
<reference evidence="4" key="1">
    <citation type="submission" date="2017-02" db="UniProtKB">
        <authorList>
            <consortium name="WormBaseParasite"/>
        </authorList>
    </citation>
    <scope>IDENTIFICATION</scope>
</reference>
<dbReference type="Pfam" id="PF08315">
    <property type="entry name" value="cwf18"/>
    <property type="match status" value="1"/>
</dbReference>